<organism evidence="4 5">
    <name type="scientific">Agrilactobacillus composti DSM 18527 = JCM 14202</name>
    <dbReference type="NCBI Taxonomy" id="1423734"/>
    <lineage>
        <taxon>Bacteria</taxon>
        <taxon>Bacillati</taxon>
        <taxon>Bacillota</taxon>
        <taxon>Bacilli</taxon>
        <taxon>Lactobacillales</taxon>
        <taxon>Lactobacillaceae</taxon>
        <taxon>Agrilactobacillus</taxon>
    </lineage>
</organism>
<dbReference type="Pfam" id="PF13518">
    <property type="entry name" value="HTH_28"/>
    <property type="match status" value="1"/>
</dbReference>
<evidence type="ECO:0000313" key="4">
    <source>
        <dbReference type="EMBL" id="KRM34816.1"/>
    </source>
</evidence>
<evidence type="ECO:0000256" key="2">
    <source>
        <dbReference type="SAM" id="Coils"/>
    </source>
</evidence>
<dbReference type="AlphaFoldDB" id="X0PNZ8"/>
<dbReference type="STRING" id="1423734.FC83_GL001953"/>
<evidence type="ECO:0000259" key="3">
    <source>
        <dbReference type="Pfam" id="PF13518"/>
    </source>
</evidence>
<dbReference type="RefSeq" id="WP_035451115.1">
    <property type="nucleotide sequence ID" value="NZ_AZGA01000020.1"/>
</dbReference>
<feature type="coiled-coil region" evidence="2">
    <location>
        <begin position="184"/>
        <end position="244"/>
    </location>
</feature>
<feature type="domain" description="Insertion element IS150 protein InsJ-like helix-turn-helix" evidence="3">
    <location>
        <begin position="130"/>
        <end position="182"/>
    </location>
</feature>
<dbReference type="PATRIC" id="fig|1423734.3.peg.1976"/>
<comment type="similarity">
    <text evidence="1">Belongs to the IS150/IS1296 orfA family.</text>
</comment>
<accession>X0PNZ8</accession>
<keyword evidence="2" id="KW-0175">Coiled coil</keyword>
<dbReference type="PANTHER" id="PTHR33795:SF1">
    <property type="entry name" value="INSERTION ELEMENT IS150 PROTEIN INSJ"/>
    <property type="match status" value="1"/>
</dbReference>
<dbReference type="GO" id="GO:0043565">
    <property type="term" value="F:sequence-specific DNA binding"/>
    <property type="evidence" value="ECO:0007669"/>
    <property type="project" value="InterPro"/>
</dbReference>
<dbReference type="SUPFAM" id="SSF48295">
    <property type="entry name" value="TrpR-like"/>
    <property type="match status" value="3"/>
</dbReference>
<dbReference type="InterPro" id="IPR055247">
    <property type="entry name" value="InsJ-like_HTH"/>
</dbReference>
<dbReference type="Gene3D" id="1.10.10.10">
    <property type="entry name" value="Winged helix-like DNA-binding domain superfamily/Winged helix DNA-binding domain"/>
    <property type="match status" value="2"/>
</dbReference>
<evidence type="ECO:0000313" key="5">
    <source>
        <dbReference type="Proteomes" id="UP000051236"/>
    </source>
</evidence>
<dbReference type="GO" id="GO:0004803">
    <property type="term" value="F:transposase activity"/>
    <property type="evidence" value="ECO:0007669"/>
    <property type="project" value="InterPro"/>
</dbReference>
<sequence length="249" mass="29134">MGRKGSRYSVDDKLFYIGLVENENWSTYQIEHAYGIKHSTVDLWVKRHADHGIDGLKRRIIITYSAEFKTKVVQEYLETNISLPKLCEKYDISNPGVIYQWVSLYTSGKSLTTTRRRPTMKSGRTTTKKERVEIAQWTIANELDYSGAIKKFNVSYGQVYAWVKKFKSGGPEALADRRGKSKEDKEHLTEAEKQELEIKRLEARLNYVTTENKLLKKFKNWKGAENLRRNLSSHQRTLKRSKSRYRETL</sequence>
<reference evidence="4 5" key="1">
    <citation type="journal article" date="2015" name="Genome Announc.">
        <title>Expanding the biotechnology potential of lactobacilli through comparative genomics of 213 strains and associated genera.</title>
        <authorList>
            <person name="Sun Z."/>
            <person name="Harris H.M."/>
            <person name="McCann A."/>
            <person name="Guo C."/>
            <person name="Argimon S."/>
            <person name="Zhang W."/>
            <person name="Yang X."/>
            <person name="Jeffery I.B."/>
            <person name="Cooney J.C."/>
            <person name="Kagawa T.F."/>
            <person name="Liu W."/>
            <person name="Song Y."/>
            <person name="Salvetti E."/>
            <person name="Wrobel A."/>
            <person name="Rasinkangas P."/>
            <person name="Parkhill J."/>
            <person name="Rea M.C."/>
            <person name="O'Sullivan O."/>
            <person name="Ritari J."/>
            <person name="Douillard F.P."/>
            <person name="Paul Ross R."/>
            <person name="Yang R."/>
            <person name="Briner A.E."/>
            <person name="Felis G.E."/>
            <person name="de Vos W.M."/>
            <person name="Barrangou R."/>
            <person name="Klaenhammer T.R."/>
            <person name="Caufield P.W."/>
            <person name="Cui Y."/>
            <person name="Zhang H."/>
            <person name="O'Toole P.W."/>
        </authorList>
    </citation>
    <scope>NUCLEOTIDE SEQUENCE [LARGE SCALE GENOMIC DNA]</scope>
    <source>
        <strain evidence="4 5">DSM 18527</strain>
    </source>
</reference>
<keyword evidence="5" id="KW-1185">Reference proteome</keyword>
<dbReference type="InterPro" id="IPR036388">
    <property type="entry name" value="WH-like_DNA-bd_sf"/>
</dbReference>
<dbReference type="eggNOG" id="COG2963">
    <property type="taxonomic scope" value="Bacteria"/>
</dbReference>
<dbReference type="PANTHER" id="PTHR33795">
    <property type="entry name" value="INSERTION ELEMENT IS150 PROTEIN INSJ"/>
    <property type="match status" value="1"/>
</dbReference>
<dbReference type="InterPro" id="IPR010921">
    <property type="entry name" value="Trp_repressor/repl_initiator"/>
</dbReference>
<protein>
    <submittedName>
        <fullName evidence="4">Transposase (Transposase, is3 family protein)</fullName>
    </submittedName>
</protein>
<dbReference type="InterPro" id="IPR002514">
    <property type="entry name" value="Transposase_8"/>
</dbReference>
<proteinExistence type="inferred from homology"/>
<dbReference type="Proteomes" id="UP000051236">
    <property type="component" value="Unassembled WGS sequence"/>
</dbReference>
<dbReference type="OrthoDB" id="9797531at2"/>
<dbReference type="GO" id="GO:0006313">
    <property type="term" value="P:DNA transposition"/>
    <property type="evidence" value="ECO:0007669"/>
    <property type="project" value="InterPro"/>
</dbReference>
<name>X0PNZ8_9LACO</name>
<dbReference type="InterPro" id="IPR052057">
    <property type="entry name" value="IS150/IS1296_orfA-like"/>
</dbReference>
<dbReference type="EMBL" id="AZGA01000020">
    <property type="protein sequence ID" value="KRM34816.1"/>
    <property type="molecule type" value="Genomic_DNA"/>
</dbReference>
<evidence type="ECO:0000256" key="1">
    <source>
        <dbReference type="ARBA" id="ARBA00038232"/>
    </source>
</evidence>
<gene>
    <name evidence="4" type="ORF">FC83_GL001953</name>
</gene>
<comment type="caution">
    <text evidence="4">The sequence shown here is derived from an EMBL/GenBank/DDBJ whole genome shotgun (WGS) entry which is preliminary data.</text>
</comment>
<dbReference type="Pfam" id="PF01527">
    <property type="entry name" value="HTH_Tnp_1"/>
    <property type="match status" value="1"/>
</dbReference>